<sequence length="52" mass="6291">MLLSSYDCNRYSRHYRGRQQHRHQHNGLDNHIQKDQVEDYLPNALEDLLAIQ</sequence>
<gene>
    <name evidence="1" type="ORF">M9458_011578</name>
</gene>
<proteinExistence type="predicted"/>
<comment type="caution">
    <text evidence="1">The sequence shown here is derived from an EMBL/GenBank/DDBJ whole genome shotgun (WGS) entry which is preliminary data.</text>
</comment>
<name>A0ABD0R435_CIRMR</name>
<accession>A0ABD0R435</accession>
<dbReference type="AlphaFoldDB" id="A0ABD0R435"/>
<keyword evidence="2" id="KW-1185">Reference proteome</keyword>
<organism evidence="1 2">
    <name type="scientific">Cirrhinus mrigala</name>
    <name type="common">Mrigala</name>
    <dbReference type="NCBI Taxonomy" id="683832"/>
    <lineage>
        <taxon>Eukaryota</taxon>
        <taxon>Metazoa</taxon>
        <taxon>Chordata</taxon>
        <taxon>Craniata</taxon>
        <taxon>Vertebrata</taxon>
        <taxon>Euteleostomi</taxon>
        <taxon>Actinopterygii</taxon>
        <taxon>Neopterygii</taxon>
        <taxon>Teleostei</taxon>
        <taxon>Ostariophysi</taxon>
        <taxon>Cypriniformes</taxon>
        <taxon>Cyprinidae</taxon>
        <taxon>Labeoninae</taxon>
        <taxon>Labeonini</taxon>
        <taxon>Cirrhinus</taxon>
    </lineage>
</organism>
<reference evidence="1 2" key="1">
    <citation type="submission" date="2024-05" db="EMBL/GenBank/DDBJ databases">
        <title>Genome sequencing and assembly of Indian major carp, Cirrhinus mrigala (Hamilton, 1822).</title>
        <authorList>
            <person name="Mohindra V."/>
            <person name="Chowdhury L.M."/>
            <person name="Lal K."/>
            <person name="Jena J.K."/>
        </authorList>
    </citation>
    <scope>NUCLEOTIDE SEQUENCE [LARGE SCALE GENOMIC DNA]</scope>
    <source>
        <strain evidence="1">CM1030</strain>
        <tissue evidence="1">Blood</tissue>
    </source>
</reference>
<evidence type="ECO:0000313" key="1">
    <source>
        <dbReference type="EMBL" id="KAL0193282.1"/>
    </source>
</evidence>
<protein>
    <submittedName>
        <fullName evidence="1">Uncharacterized protein</fullName>
    </submittedName>
</protein>
<dbReference type="Proteomes" id="UP001529510">
    <property type="component" value="Unassembled WGS sequence"/>
</dbReference>
<dbReference type="EMBL" id="JAMKFB020000005">
    <property type="protein sequence ID" value="KAL0193282.1"/>
    <property type="molecule type" value="Genomic_DNA"/>
</dbReference>
<feature type="non-terminal residue" evidence="1">
    <location>
        <position position="52"/>
    </location>
</feature>
<evidence type="ECO:0000313" key="2">
    <source>
        <dbReference type="Proteomes" id="UP001529510"/>
    </source>
</evidence>